<comment type="caution">
    <text evidence="1">The sequence shown here is derived from an EMBL/GenBank/DDBJ whole genome shotgun (WGS) entry which is preliminary data.</text>
</comment>
<sequence>MQNFIEELDLTSDFQKLNEQIAIAQANSQRPEVAVLAGHYCLSPELTDLSSEGEAEIFSFCLGVALYKSLKTSNKPARLILWVNDIGIDTQQREEIKSNYQIPDNYLRVLEEQTIPLSELEVVFESASRNKASTLLRKKIKHNPERFQKYDSQDPALIRCIDIDFCEIQTGKTVYAINGPEGAPLVMKEGSNPKCNLILATLFLRIAQDNPDLLFVNIFNDIYIERIRLGMFVARQVYELPHKFINLFCDDESFYIENFETMKNSNSELDEKEPAYAS</sequence>
<dbReference type="EMBL" id="JBEVCJ010000019">
    <property type="protein sequence ID" value="MET1256287.1"/>
    <property type="molecule type" value="Genomic_DNA"/>
</dbReference>
<dbReference type="Proteomes" id="UP001548189">
    <property type="component" value="Unassembled WGS sequence"/>
</dbReference>
<reference evidence="1 2" key="1">
    <citation type="submission" date="2024-06" db="EMBL/GenBank/DDBJ databases">
        <authorList>
            <person name="Li F."/>
        </authorList>
    </citation>
    <scope>NUCLEOTIDE SEQUENCE [LARGE SCALE GENOMIC DNA]</scope>
    <source>
        <strain evidence="1 2">GXAS 311</strain>
    </source>
</reference>
<proteinExistence type="predicted"/>
<keyword evidence="2" id="KW-1185">Reference proteome</keyword>
<evidence type="ECO:0000313" key="1">
    <source>
        <dbReference type="EMBL" id="MET1256287.1"/>
    </source>
</evidence>
<organism evidence="1 2">
    <name type="scientific">Aliikangiella maris</name>
    <dbReference type="NCBI Taxonomy" id="3162458"/>
    <lineage>
        <taxon>Bacteria</taxon>
        <taxon>Pseudomonadati</taxon>
        <taxon>Pseudomonadota</taxon>
        <taxon>Gammaproteobacteria</taxon>
        <taxon>Oceanospirillales</taxon>
        <taxon>Pleioneaceae</taxon>
        <taxon>Aliikangiella</taxon>
    </lineage>
</organism>
<evidence type="ECO:0000313" key="2">
    <source>
        <dbReference type="Proteomes" id="UP001548189"/>
    </source>
</evidence>
<gene>
    <name evidence="1" type="ORF">ABVT43_14190</name>
</gene>
<accession>A0ABV2BWG6</accession>
<protein>
    <submittedName>
        <fullName evidence="1">Uncharacterized protein</fullName>
    </submittedName>
</protein>
<name>A0ABV2BWG6_9GAMM</name>